<keyword evidence="2" id="KW-1185">Reference proteome</keyword>
<comment type="caution">
    <text evidence="1">The sequence shown here is derived from an EMBL/GenBank/DDBJ whole genome shotgun (WGS) entry which is preliminary data.</text>
</comment>
<dbReference type="Proteomes" id="UP000220840">
    <property type="component" value="Unassembled WGS sequence"/>
</dbReference>
<dbReference type="STRING" id="137838.GCA_001458595_02828"/>
<sequence length="144" mass="15546">MAQWETSGLGGKMALGGISNAFESVIRQKLNGEDVNWWTVAQDASIGAATGGLFHYGGKAIKGASPYVKKATNKISYALSENAKFAKMAFKNMQNGPKTVVLGSNLGNVDDALKRFGKEFKDVKNTSKLEPKRMNNAIDVPEFN</sequence>
<evidence type="ECO:0000313" key="2">
    <source>
        <dbReference type="Proteomes" id="UP000220840"/>
    </source>
</evidence>
<dbReference type="AlphaFoldDB" id="A0A2A7MJA5"/>
<reference evidence="1 2" key="1">
    <citation type="submission" date="2017-10" db="EMBL/GenBank/DDBJ databases">
        <title>Effective Description of Clostridium neonatale sp. nov. linked to necrotizing enterocolitis in neonates and a clarification of species assignable to the genus Clostridium (Prazmowski 1880) emend. Lawson and Rainey 2016.</title>
        <authorList>
            <person name="Bernard K."/>
            <person name="Burdz T."/>
            <person name="Wiebe D."/>
            <person name="Balcewich B."/>
            <person name="Alfa M."/>
            <person name="Bernier A.-M."/>
        </authorList>
    </citation>
    <scope>NUCLEOTIDE SEQUENCE [LARGE SCALE GENOMIC DNA]</scope>
    <source>
        <strain evidence="1 2">LCDC99A005</strain>
    </source>
</reference>
<organism evidence="1 2">
    <name type="scientific">Clostridium neonatale</name>
    <dbReference type="NCBI Taxonomy" id="137838"/>
    <lineage>
        <taxon>Bacteria</taxon>
        <taxon>Bacillati</taxon>
        <taxon>Bacillota</taxon>
        <taxon>Clostridia</taxon>
        <taxon>Eubacteriales</taxon>
        <taxon>Clostridiaceae</taxon>
        <taxon>Clostridium</taxon>
    </lineage>
</organism>
<proteinExistence type="predicted"/>
<protein>
    <submittedName>
        <fullName evidence="1">Uncharacterized protein</fullName>
    </submittedName>
</protein>
<accession>A0A2A7MJA5</accession>
<dbReference type="RefSeq" id="WP_058295568.1">
    <property type="nucleotide sequence ID" value="NZ_CAMRXB010000046.1"/>
</dbReference>
<name>A0A2A7MJA5_9CLOT</name>
<gene>
    <name evidence="1" type="ORF">CQ394_06795</name>
</gene>
<dbReference type="OrthoDB" id="9969900at2"/>
<dbReference type="EMBL" id="PDCJ01000001">
    <property type="protein sequence ID" value="PEG31411.1"/>
    <property type="molecule type" value="Genomic_DNA"/>
</dbReference>
<evidence type="ECO:0000313" key="1">
    <source>
        <dbReference type="EMBL" id="PEG31411.1"/>
    </source>
</evidence>